<evidence type="ECO:0000259" key="5">
    <source>
        <dbReference type="Pfam" id="PF00583"/>
    </source>
</evidence>
<dbReference type="PANTHER" id="PTHR13355:SF11">
    <property type="entry name" value="GLUCOSAMINE 6-PHOSPHATE N-ACETYLTRANSFERASE"/>
    <property type="match status" value="1"/>
</dbReference>
<sequence length="145" mass="16586">MNPDDSANNHLEDDEFLYSAEILSKLDFKNSHVDFNPPISISNPGENLIVRPLCLSDYHKGYLELLSQLTRVGDVSEKTFRDTFNEMKFYKNRYFVTVIEDLLTNQVIGTATLAVEKKFIHSAGLRGRLEDVVINNDYRGKQLGK</sequence>
<dbReference type="InterPro" id="IPR016181">
    <property type="entry name" value="Acyl_CoA_acyltransferase"/>
</dbReference>
<gene>
    <name evidence="6" type="ORF">X975_22109</name>
</gene>
<dbReference type="EC" id="2.3.1.4" evidence="4"/>
<comment type="catalytic activity">
    <reaction evidence="3 4">
        <text>D-glucosamine 6-phosphate + acetyl-CoA = N-acetyl-D-glucosamine 6-phosphate + CoA + H(+)</text>
        <dbReference type="Rhea" id="RHEA:10292"/>
        <dbReference type="ChEBI" id="CHEBI:15378"/>
        <dbReference type="ChEBI" id="CHEBI:57287"/>
        <dbReference type="ChEBI" id="CHEBI:57288"/>
        <dbReference type="ChEBI" id="CHEBI:57513"/>
        <dbReference type="ChEBI" id="CHEBI:58725"/>
        <dbReference type="EC" id="2.3.1.4"/>
    </reaction>
</comment>
<evidence type="ECO:0000313" key="6">
    <source>
        <dbReference type="EMBL" id="KFM62940.1"/>
    </source>
</evidence>
<dbReference type="EMBL" id="KK114636">
    <property type="protein sequence ID" value="KFM62940.1"/>
    <property type="molecule type" value="Genomic_DNA"/>
</dbReference>
<dbReference type="InterPro" id="IPR000182">
    <property type="entry name" value="GNAT_dom"/>
</dbReference>
<dbReference type="OMA" id="CYKITFE"/>
<evidence type="ECO:0000256" key="4">
    <source>
        <dbReference type="RuleBase" id="RU365086"/>
    </source>
</evidence>
<dbReference type="STRING" id="407821.A0A087TCV1"/>
<keyword evidence="7" id="KW-1185">Reference proteome</keyword>
<accession>A0A087TCV1</accession>
<dbReference type="GO" id="GO:0006048">
    <property type="term" value="P:UDP-N-acetylglucosamine biosynthetic process"/>
    <property type="evidence" value="ECO:0007669"/>
    <property type="project" value="UniProtKB-UniRule"/>
</dbReference>
<dbReference type="AlphaFoldDB" id="A0A087TCV1"/>
<dbReference type="OrthoDB" id="10039976at2759"/>
<proteinExistence type="inferred from homology"/>
<name>A0A087TCV1_STEMI</name>
<protein>
    <recommendedName>
        <fullName evidence="4">Glucosamine 6-phosphate N-acetyltransferase</fullName>
        <ecNumber evidence="4">2.3.1.4</ecNumber>
    </recommendedName>
</protein>
<evidence type="ECO:0000313" key="7">
    <source>
        <dbReference type="Proteomes" id="UP000054359"/>
    </source>
</evidence>
<reference evidence="6 7" key="1">
    <citation type="submission" date="2013-11" db="EMBL/GenBank/DDBJ databases">
        <title>Genome sequencing of Stegodyphus mimosarum.</title>
        <authorList>
            <person name="Bechsgaard J."/>
        </authorList>
    </citation>
    <scope>NUCLEOTIDE SEQUENCE [LARGE SCALE GENOMIC DNA]</scope>
</reference>
<evidence type="ECO:0000256" key="3">
    <source>
        <dbReference type="ARBA" id="ARBA00048964"/>
    </source>
</evidence>
<dbReference type="Proteomes" id="UP000054359">
    <property type="component" value="Unassembled WGS sequence"/>
</dbReference>
<dbReference type="Gene3D" id="3.40.630.30">
    <property type="match status" value="1"/>
</dbReference>
<dbReference type="InterPro" id="IPR039143">
    <property type="entry name" value="GNPNAT1-like"/>
</dbReference>
<comment type="pathway">
    <text evidence="1 4">Nucleotide-sugar biosynthesis; UDP-N-acetyl-alpha-D-glucosamine biosynthesis; N-acetyl-alpha-D-glucosamine 1-phosphate from alpha-D-glucosamine 6-phosphate (route I): step 1/2.</text>
</comment>
<dbReference type="SUPFAM" id="SSF55729">
    <property type="entry name" value="Acyl-CoA N-acyltransferases (Nat)"/>
    <property type="match status" value="1"/>
</dbReference>
<keyword evidence="4 6" id="KW-0808">Transferase</keyword>
<feature type="non-terminal residue" evidence="6">
    <location>
        <position position="145"/>
    </location>
</feature>
<dbReference type="GO" id="GO:0004343">
    <property type="term" value="F:glucosamine 6-phosphate N-acetyltransferase activity"/>
    <property type="evidence" value="ECO:0007669"/>
    <property type="project" value="UniProtKB-UniRule"/>
</dbReference>
<evidence type="ECO:0000256" key="2">
    <source>
        <dbReference type="ARBA" id="ARBA00006048"/>
    </source>
</evidence>
<organism evidence="6 7">
    <name type="scientific">Stegodyphus mimosarum</name>
    <name type="common">African social velvet spider</name>
    <dbReference type="NCBI Taxonomy" id="407821"/>
    <lineage>
        <taxon>Eukaryota</taxon>
        <taxon>Metazoa</taxon>
        <taxon>Ecdysozoa</taxon>
        <taxon>Arthropoda</taxon>
        <taxon>Chelicerata</taxon>
        <taxon>Arachnida</taxon>
        <taxon>Araneae</taxon>
        <taxon>Araneomorphae</taxon>
        <taxon>Entelegynae</taxon>
        <taxon>Eresoidea</taxon>
        <taxon>Eresidae</taxon>
        <taxon>Stegodyphus</taxon>
    </lineage>
</organism>
<comment type="similarity">
    <text evidence="2 4">Belongs to the acetyltransferase family. GNA1 subfamily.</text>
</comment>
<dbReference type="PANTHER" id="PTHR13355">
    <property type="entry name" value="GLUCOSAMINE 6-PHOSPHATE N-ACETYLTRANSFERASE"/>
    <property type="match status" value="1"/>
</dbReference>
<evidence type="ECO:0000256" key="1">
    <source>
        <dbReference type="ARBA" id="ARBA00004832"/>
    </source>
</evidence>
<dbReference type="UniPathway" id="UPA00113">
    <property type="reaction ID" value="UER00529"/>
</dbReference>
<feature type="domain" description="N-acetyltransferase" evidence="5">
    <location>
        <begin position="76"/>
        <end position="145"/>
    </location>
</feature>
<dbReference type="Pfam" id="PF00583">
    <property type="entry name" value="Acetyltransf_1"/>
    <property type="match status" value="1"/>
</dbReference>
<keyword evidence="4" id="KW-0012">Acyltransferase</keyword>